<dbReference type="PANTHER" id="PTHR14003">
    <property type="entry name" value="TRANSCRIPTIONAL REPRESSOR PROTEIN YY"/>
    <property type="match status" value="1"/>
</dbReference>
<proteinExistence type="predicted"/>
<evidence type="ECO:0000256" key="2">
    <source>
        <dbReference type="ARBA" id="ARBA00022723"/>
    </source>
</evidence>
<keyword evidence="11" id="KW-1185">Reference proteome</keyword>
<evidence type="ECO:0000256" key="1">
    <source>
        <dbReference type="ARBA" id="ARBA00004123"/>
    </source>
</evidence>
<feature type="domain" description="C2H2-type" evidence="9">
    <location>
        <begin position="127"/>
        <end position="156"/>
    </location>
</feature>
<reference evidence="10" key="1">
    <citation type="submission" date="2022-07" db="EMBL/GenBank/DDBJ databases">
        <title>Phylogenomic reconstructions and comparative analyses of Kickxellomycotina fungi.</title>
        <authorList>
            <person name="Reynolds N.K."/>
            <person name="Stajich J.E."/>
            <person name="Barry K."/>
            <person name="Grigoriev I.V."/>
            <person name="Crous P."/>
            <person name="Smith M.E."/>
        </authorList>
    </citation>
    <scope>NUCLEOTIDE SEQUENCE</scope>
    <source>
        <strain evidence="10">IMI 214461</strain>
    </source>
</reference>
<dbReference type="GO" id="GO:0005667">
    <property type="term" value="C:transcription regulator complex"/>
    <property type="evidence" value="ECO:0007669"/>
    <property type="project" value="TreeGrafter"/>
</dbReference>
<dbReference type="GO" id="GO:0008270">
    <property type="term" value="F:zinc ion binding"/>
    <property type="evidence" value="ECO:0007669"/>
    <property type="project" value="UniProtKB-KW"/>
</dbReference>
<comment type="caution">
    <text evidence="10">The sequence shown here is derived from an EMBL/GenBank/DDBJ whole genome shotgun (WGS) entry which is preliminary data.</text>
</comment>
<protein>
    <recommendedName>
        <fullName evidence="9">C2H2-type domain-containing protein</fullName>
    </recommendedName>
</protein>
<comment type="subcellular location">
    <subcellularLocation>
        <location evidence="1">Nucleus</location>
    </subcellularLocation>
</comment>
<sequence length="583" mass="60919">MMTFIGDIESLLPASTTSESCQQKSNSGADLATTLLLESVFGTDTLPPKPAQHHEAQDTVACLNSNGEYKKCGKADHADNKSNLISIHYSEKEKRERKYECQHCKKRFTRPSSLTSHVYTHTGERPFACEFLGCTKRFSVLSNLRRHYKVHASRRSYGGGGDRGGGSRLPSTSLYSGTLFGSALADRAGFAFGAELNGTMSSASSRNPFATPLAHSATRSLYNSGQILPDRQAYIPSTGSQLGLGSTVMPADFSSYGASGYAPSFRTTAPTLSAPLTHPCTNQSLSGTAGCYSSNPFDVPLLAAASYSSNQAAATPECQASRSQNSSLCSSDSSNTSSPTSKRPLCLEGLGSSHGSIVGNLAPAGNTTTVGRHPESSLMGWEFDSIFGRVPTAGQHRPLGGNSGGSSSDSGDSSSDHAFAAAVSLSPIGGQEYAATGPFDALDMLVKADSLPTATRNNDGGGMHTGLSGFLPRSPLIATPSILTNSSVTTKAMHGGIVPARISGGEDLTLLLSNIGKHQQQQPPQLLDQAGMASGVNNFLGSNNGDMATSSLLGSLAEFKGGDGRSNDKDPVWRLLQAGYNMQ</sequence>
<evidence type="ECO:0000256" key="5">
    <source>
        <dbReference type="ARBA" id="ARBA00022833"/>
    </source>
</evidence>
<keyword evidence="2" id="KW-0479">Metal-binding</keyword>
<dbReference type="Proteomes" id="UP001150907">
    <property type="component" value="Unassembled WGS sequence"/>
</dbReference>
<dbReference type="OrthoDB" id="6077919at2759"/>
<keyword evidence="5" id="KW-0862">Zinc</keyword>
<dbReference type="Gene3D" id="3.30.160.60">
    <property type="entry name" value="Classic Zinc Finger"/>
    <property type="match status" value="2"/>
</dbReference>
<dbReference type="SMART" id="SM00355">
    <property type="entry name" value="ZnF_C2H2"/>
    <property type="match status" value="2"/>
</dbReference>
<evidence type="ECO:0000313" key="10">
    <source>
        <dbReference type="EMBL" id="KAJ2005716.1"/>
    </source>
</evidence>
<evidence type="ECO:0000256" key="4">
    <source>
        <dbReference type="ARBA" id="ARBA00022771"/>
    </source>
</evidence>
<dbReference type="GO" id="GO:0031519">
    <property type="term" value="C:PcG protein complex"/>
    <property type="evidence" value="ECO:0007669"/>
    <property type="project" value="TreeGrafter"/>
</dbReference>
<dbReference type="FunFam" id="3.30.160.60:FF:001102">
    <property type="entry name" value="Transcription factor IIIA"/>
    <property type="match status" value="1"/>
</dbReference>
<dbReference type="InterPro" id="IPR013087">
    <property type="entry name" value="Znf_C2H2_type"/>
</dbReference>
<feature type="region of interest" description="Disordered" evidence="8">
    <location>
        <begin position="391"/>
        <end position="416"/>
    </location>
</feature>
<organism evidence="10 11">
    <name type="scientific">Coemansia thaxteri</name>
    <dbReference type="NCBI Taxonomy" id="2663907"/>
    <lineage>
        <taxon>Eukaryota</taxon>
        <taxon>Fungi</taxon>
        <taxon>Fungi incertae sedis</taxon>
        <taxon>Zoopagomycota</taxon>
        <taxon>Kickxellomycotina</taxon>
        <taxon>Kickxellomycetes</taxon>
        <taxon>Kickxellales</taxon>
        <taxon>Kickxellaceae</taxon>
        <taxon>Coemansia</taxon>
    </lineage>
</organism>
<dbReference type="EMBL" id="JANBQF010000088">
    <property type="protein sequence ID" value="KAJ2005716.1"/>
    <property type="molecule type" value="Genomic_DNA"/>
</dbReference>
<keyword evidence="3" id="KW-0677">Repeat</keyword>
<accession>A0A9W8BHT8</accession>
<feature type="region of interest" description="Disordered" evidence="8">
    <location>
        <begin position="318"/>
        <end position="346"/>
    </location>
</feature>
<dbReference type="AlphaFoldDB" id="A0A9W8BHT8"/>
<evidence type="ECO:0000256" key="3">
    <source>
        <dbReference type="ARBA" id="ARBA00022737"/>
    </source>
</evidence>
<dbReference type="PANTHER" id="PTHR14003:SF19">
    <property type="entry name" value="YY2 TRANSCRIPTION FACTOR"/>
    <property type="match status" value="1"/>
</dbReference>
<dbReference type="FunFam" id="3.30.160.60:FF:000110">
    <property type="entry name" value="Zinc finger protein-like"/>
    <property type="match status" value="1"/>
</dbReference>
<feature type="domain" description="C2H2-type" evidence="9">
    <location>
        <begin position="99"/>
        <end position="126"/>
    </location>
</feature>
<dbReference type="GO" id="GO:0000981">
    <property type="term" value="F:DNA-binding transcription factor activity, RNA polymerase II-specific"/>
    <property type="evidence" value="ECO:0007669"/>
    <property type="project" value="TreeGrafter"/>
</dbReference>
<dbReference type="Pfam" id="PF00096">
    <property type="entry name" value="zf-C2H2"/>
    <property type="match status" value="2"/>
</dbReference>
<gene>
    <name evidence="10" type="ORF">H4R26_001801</name>
</gene>
<keyword evidence="6" id="KW-0539">Nucleus</keyword>
<dbReference type="GO" id="GO:0000785">
    <property type="term" value="C:chromatin"/>
    <property type="evidence" value="ECO:0007669"/>
    <property type="project" value="TreeGrafter"/>
</dbReference>
<name>A0A9W8BHT8_9FUNG</name>
<dbReference type="PROSITE" id="PS00028">
    <property type="entry name" value="ZINC_FINGER_C2H2_1"/>
    <property type="match status" value="2"/>
</dbReference>
<evidence type="ECO:0000256" key="7">
    <source>
        <dbReference type="PROSITE-ProRule" id="PRU00042"/>
    </source>
</evidence>
<feature type="compositionally biased region" description="Low complexity" evidence="8">
    <location>
        <begin position="321"/>
        <end position="341"/>
    </location>
</feature>
<evidence type="ECO:0000259" key="9">
    <source>
        <dbReference type="PROSITE" id="PS50157"/>
    </source>
</evidence>
<evidence type="ECO:0000256" key="6">
    <source>
        <dbReference type="ARBA" id="ARBA00023242"/>
    </source>
</evidence>
<dbReference type="SUPFAM" id="SSF57667">
    <property type="entry name" value="beta-beta-alpha zinc fingers"/>
    <property type="match status" value="1"/>
</dbReference>
<keyword evidence="4 7" id="KW-0863">Zinc-finger</keyword>
<dbReference type="InterPro" id="IPR036236">
    <property type="entry name" value="Znf_C2H2_sf"/>
</dbReference>
<dbReference type="GO" id="GO:0000978">
    <property type="term" value="F:RNA polymerase II cis-regulatory region sequence-specific DNA binding"/>
    <property type="evidence" value="ECO:0007669"/>
    <property type="project" value="TreeGrafter"/>
</dbReference>
<dbReference type="PROSITE" id="PS50157">
    <property type="entry name" value="ZINC_FINGER_C2H2_2"/>
    <property type="match status" value="2"/>
</dbReference>
<evidence type="ECO:0000256" key="8">
    <source>
        <dbReference type="SAM" id="MobiDB-lite"/>
    </source>
</evidence>
<evidence type="ECO:0000313" key="11">
    <source>
        <dbReference type="Proteomes" id="UP001150907"/>
    </source>
</evidence>